<dbReference type="GO" id="GO:0005524">
    <property type="term" value="F:ATP binding"/>
    <property type="evidence" value="ECO:0007669"/>
    <property type="project" value="UniProtKB-KW"/>
</dbReference>
<dbReference type="PANTHER" id="PTHR10682">
    <property type="entry name" value="POLY A POLYMERASE"/>
    <property type="match status" value="1"/>
</dbReference>
<gene>
    <name evidence="17" type="ORF">IV203_019610</name>
</gene>
<comment type="cofactor">
    <cofactor evidence="2">
        <name>Mg(2+)</name>
        <dbReference type="ChEBI" id="CHEBI:18420"/>
    </cofactor>
</comment>
<evidence type="ECO:0000256" key="14">
    <source>
        <dbReference type="SAM" id="MobiDB-lite"/>
    </source>
</evidence>
<evidence type="ECO:0000259" key="16">
    <source>
        <dbReference type="PROSITE" id="PS50994"/>
    </source>
</evidence>
<reference evidence="17" key="1">
    <citation type="journal article" date="2021" name="Sci. Rep.">
        <title>Diploid genomic architecture of Nitzschia inconspicua, an elite biomass production diatom.</title>
        <authorList>
            <person name="Oliver A."/>
            <person name="Podell S."/>
            <person name="Pinowska A."/>
            <person name="Traller J.C."/>
            <person name="Smith S.R."/>
            <person name="McClure R."/>
            <person name="Beliaev A."/>
            <person name="Bohutskyi P."/>
            <person name="Hill E.A."/>
            <person name="Rabines A."/>
            <person name="Zheng H."/>
            <person name="Allen L.Z."/>
            <person name="Kuo A."/>
            <person name="Grigoriev I.V."/>
            <person name="Allen A.E."/>
            <person name="Hazlebeck D."/>
            <person name="Allen E.E."/>
        </authorList>
    </citation>
    <scope>NUCLEOTIDE SEQUENCE</scope>
    <source>
        <strain evidence="17">Hildebrandi</strain>
    </source>
</reference>
<dbReference type="GO" id="GO:0003723">
    <property type="term" value="F:RNA binding"/>
    <property type="evidence" value="ECO:0007669"/>
    <property type="project" value="InterPro"/>
</dbReference>
<proteinExistence type="inferred from homology"/>
<evidence type="ECO:0000256" key="12">
    <source>
        <dbReference type="ARBA" id="ARBA00023242"/>
    </source>
</evidence>
<comment type="cofactor">
    <cofactor evidence="1">
        <name>Mn(2+)</name>
        <dbReference type="ChEBI" id="CHEBI:29035"/>
    </cofactor>
</comment>
<evidence type="ECO:0000259" key="15">
    <source>
        <dbReference type="PROSITE" id="PS50158"/>
    </source>
</evidence>
<reference evidence="17" key="2">
    <citation type="submission" date="2021-04" db="EMBL/GenBank/DDBJ databases">
        <authorList>
            <person name="Podell S."/>
        </authorList>
    </citation>
    <scope>NUCLEOTIDE SEQUENCE</scope>
    <source>
        <strain evidence="17">Hildebrandi</strain>
    </source>
</reference>
<dbReference type="Pfam" id="PF14223">
    <property type="entry name" value="Retrotran_gag_2"/>
    <property type="match status" value="1"/>
</dbReference>
<evidence type="ECO:0000256" key="10">
    <source>
        <dbReference type="ARBA" id="ARBA00022840"/>
    </source>
</evidence>
<keyword evidence="13" id="KW-0863">Zinc-finger</keyword>
<keyword evidence="11" id="KW-0460">Magnesium</keyword>
<name>A0A9K3M052_9STRA</name>
<dbReference type="GO" id="GO:0008270">
    <property type="term" value="F:zinc ion binding"/>
    <property type="evidence" value="ECO:0007669"/>
    <property type="project" value="UniProtKB-KW"/>
</dbReference>
<keyword evidence="8" id="KW-0479">Metal-binding</keyword>
<dbReference type="EC" id="2.7.7.19" evidence="5"/>
<evidence type="ECO:0000256" key="7">
    <source>
        <dbReference type="ARBA" id="ARBA00022679"/>
    </source>
</evidence>
<dbReference type="EMBL" id="JAGRRH010000004">
    <property type="protein sequence ID" value="KAG7371040.1"/>
    <property type="molecule type" value="Genomic_DNA"/>
</dbReference>
<evidence type="ECO:0000256" key="1">
    <source>
        <dbReference type="ARBA" id="ARBA00001936"/>
    </source>
</evidence>
<dbReference type="GO" id="GO:0005634">
    <property type="term" value="C:nucleus"/>
    <property type="evidence" value="ECO:0007669"/>
    <property type="project" value="UniProtKB-SubCell"/>
</dbReference>
<feature type="compositionally biased region" description="Acidic residues" evidence="14">
    <location>
        <begin position="663"/>
        <end position="679"/>
    </location>
</feature>
<dbReference type="InterPro" id="IPR001584">
    <property type="entry name" value="Integrase_cat-core"/>
</dbReference>
<dbReference type="InterPro" id="IPR048840">
    <property type="entry name" value="PolA_pol_NTPase"/>
</dbReference>
<organism evidence="17 18">
    <name type="scientific">Nitzschia inconspicua</name>
    <dbReference type="NCBI Taxonomy" id="303405"/>
    <lineage>
        <taxon>Eukaryota</taxon>
        <taxon>Sar</taxon>
        <taxon>Stramenopiles</taxon>
        <taxon>Ochrophyta</taxon>
        <taxon>Bacillariophyta</taxon>
        <taxon>Bacillariophyceae</taxon>
        <taxon>Bacillariophycidae</taxon>
        <taxon>Bacillariales</taxon>
        <taxon>Bacillariaceae</taxon>
        <taxon>Nitzschia</taxon>
    </lineage>
</organism>
<keyword evidence="10" id="KW-0067">ATP-binding</keyword>
<evidence type="ECO:0000256" key="2">
    <source>
        <dbReference type="ARBA" id="ARBA00001946"/>
    </source>
</evidence>
<feature type="compositionally biased region" description="Basic residues" evidence="14">
    <location>
        <begin position="1253"/>
        <end position="1266"/>
    </location>
</feature>
<evidence type="ECO:0000256" key="9">
    <source>
        <dbReference type="ARBA" id="ARBA00022741"/>
    </source>
</evidence>
<dbReference type="CDD" id="cd05402">
    <property type="entry name" value="NT_PAP_TUTase"/>
    <property type="match status" value="1"/>
</dbReference>
<comment type="caution">
    <text evidence="17">The sequence shown here is derived from an EMBL/GenBank/DDBJ whole genome shotgun (WGS) entry which is preliminary data.</text>
</comment>
<protein>
    <recommendedName>
        <fullName evidence="5">polynucleotide adenylyltransferase</fullName>
        <ecNumber evidence="5">2.7.7.19</ecNumber>
    </recommendedName>
</protein>
<sequence length="1843" mass="210050">MSEITSFQTITFDGTEDGFLMWSSKMEAFLEEKGLREALDRTNEGNDLTEEDKTKNKKAYNYLMLSVNDKISYKIVKKATSTDFPQGDATKAWKALQRRWEPKEEIDKQNLTDKFFSSTLKDLNVNPEDWITDLEEMQERLDDMGEKISDSMLMSHILHNVPVEYQVVVDMLSRDKTKTIESVKKELKAKWDRMKKTDTVTEKDTALHAGSTRTRKRFSGNCNYCGKQGHKASECFTKLKAEGNNKEKDKSSNNEKRRFTGRCRSCGKIGHEAVNCYKQKEQTQKEETNTAETILSVVEQTETAAIGHESGIEELWIGDTGASAHMKKTLDGMYDLQDTDHPVRFGNKEELIASKIGKYDLYTEGANGKVIKTTLERVLFVPGIEYSLLSLPTAMRKGAKLESKGDILILTKGEVTLKFDTIMRTKLGHLCALRAKVMKKDSASIGMEIGSKIKARDLHERLGHANDTYMRQTAKDLKLEVTGSLDICEDCAMGKSKRKMISKESTRSYKEPGELMYMDISSVQATSFGGNKYWILFLDAATDCPISRFTSTKGTLKIIGLTLIRDLERRGINVKAIRCDNASENTDFEKELMRNGLKIKFEYTAPGTPQQNGKVERKFATIFGKVRSMLNAAKLTRQHAISCGQNVLRQQRILMQLQLVNGEDSDDDDIDTDPNDNENTEQINTETNDEEEDRNNADDFWNPIRNGLRSGREYKVQEEIAEVALQLIHQEMVLMTEGSFEDPKTFQEAWWHEDPVEREGWRNGIRKEFKDIINRGVWRKKKMNEIPQNKRLVGSKWVFKRKKDGRYRARLCALGYSQIPGEDFTDTHSPVVNDVTFRVVITLMVQNNWDSEVVDVTTAFLYGDMEEQVFMKMPEGLDLVEIGWNIDEDCVELLKTLYGTKQAARQYWKKFMNIMKTEGFRTTHSDGCVLMRNDSRGMVIICVYVDDCFITGERRAINGALLDIEKHFETRRLGGISDYIGCTLKKQSDGSIVMLQPDLIKGLRKEFEEDIKPLRDVEIPMGQGVIIRRHQENEEVLTQTNQTRYRSGTGMLLYLVKHSRPDLSNATRELSKVMDGASEKDKELMLKAVKFVITTITYFETILIDGCCVNCVCVTQIESMVVKMLDGTTEGDEEHLIELKPKTIYASARFPVPCVGPITKKSMRVSRTISFEQFPVNCANARTVHKLQGRSIKNLVHGITDNCYSQLTTYKGRTMTLQEVRYQCRNNSNNISNNTQTSHNNQSPNRSTVGSKNHQRHHHRSNHNHRNTPTAKKVLRMAQAENESLSLKLYLQQRNWLPRPECPTEQQRKVAMKCLEMVLCQWASSLQSIRPTGQNKWQRPRVTLVSFGSYRLQAYRPDSDLDLLAVCPDSCSRGDFFSSLPLLLKSTAGIEDIYPIPMAYTPVIKMTVNGISVDLLFGKVADQSRLLEFQQRSLSPLLKSAVDANSTIQYKVEDLDLVGMDESGMRSLNGARVTQFILDFVPNLHNFRVVLCAVKEWATLHGIYSNSLGFLGGINFAILTAWICKKYPKRPPASLLMLFFRTFATWDWPDPVALREIQEEPPVGVAKMPAWNPANNPRDARHIMPIITPVYPSMNASYNVGLPQQRRIQEEFIRAVFRMGRREENWRSVLDSTDFFERHANYLQITIRAGNSEDFMKWLQLCESRLRILIAAIDSGPEVSAWPFAQFMKRDFVPEGISDSSSQASVECAKEAVFFIGLRFAPGVESLNLKQYSSEFLYSHINSWEGRKPGMDFLMAHVLQQDLPFDLIEQYLKLEESLDTVRMTHDAGKEFLLDRSDIEVLGNAVESGDSEDASLVASSDHEGALYPTKRRRSNTLECEAADE</sequence>
<keyword evidence="6" id="KW-0507">mRNA processing</keyword>
<evidence type="ECO:0000256" key="8">
    <source>
        <dbReference type="ARBA" id="ARBA00022723"/>
    </source>
</evidence>
<dbReference type="Proteomes" id="UP000693970">
    <property type="component" value="Unassembled WGS sequence"/>
</dbReference>
<evidence type="ECO:0000256" key="6">
    <source>
        <dbReference type="ARBA" id="ARBA00022664"/>
    </source>
</evidence>
<dbReference type="PROSITE" id="PS50994">
    <property type="entry name" value="INTEGRASE"/>
    <property type="match status" value="1"/>
</dbReference>
<dbReference type="GO" id="GO:0015074">
    <property type="term" value="P:DNA integration"/>
    <property type="evidence" value="ECO:0007669"/>
    <property type="project" value="InterPro"/>
</dbReference>
<evidence type="ECO:0000256" key="13">
    <source>
        <dbReference type="PROSITE-ProRule" id="PRU00047"/>
    </source>
</evidence>
<dbReference type="Pfam" id="PF20750">
    <property type="entry name" value="PAP_NTPase"/>
    <property type="match status" value="1"/>
</dbReference>
<dbReference type="Pfam" id="PF04926">
    <property type="entry name" value="PAP_RNA-bind"/>
    <property type="match status" value="1"/>
</dbReference>
<evidence type="ECO:0000256" key="11">
    <source>
        <dbReference type="ARBA" id="ARBA00022842"/>
    </source>
</evidence>
<dbReference type="InterPro" id="IPR013103">
    <property type="entry name" value="RVT_2"/>
</dbReference>
<dbReference type="GO" id="GO:0006397">
    <property type="term" value="P:mRNA processing"/>
    <property type="evidence" value="ECO:0007669"/>
    <property type="project" value="UniProtKB-KW"/>
</dbReference>
<evidence type="ECO:0000256" key="3">
    <source>
        <dbReference type="ARBA" id="ARBA00004123"/>
    </source>
</evidence>
<comment type="similarity">
    <text evidence="4">Belongs to the poly(A) polymerase family.</text>
</comment>
<feature type="domain" description="CCHC-type" evidence="15">
    <location>
        <begin position="262"/>
        <end position="276"/>
    </location>
</feature>
<keyword evidence="12" id="KW-0539">Nucleus</keyword>
<dbReference type="SMART" id="SM00343">
    <property type="entry name" value="ZnF_C2HC"/>
    <property type="match status" value="2"/>
</dbReference>
<keyword evidence="9" id="KW-0547">Nucleotide-binding</keyword>
<dbReference type="Pfam" id="PF04928">
    <property type="entry name" value="PAP_central"/>
    <property type="match status" value="1"/>
</dbReference>
<feature type="region of interest" description="Disordered" evidence="14">
    <location>
        <begin position="1227"/>
        <end position="1270"/>
    </location>
</feature>
<keyword evidence="13" id="KW-0862">Zinc</keyword>
<dbReference type="InterPro" id="IPR001878">
    <property type="entry name" value="Znf_CCHC"/>
</dbReference>
<dbReference type="InterPro" id="IPR007010">
    <property type="entry name" value="PolA_pol_RNA-bd_dom"/>
</dbReference>
<keyword evidence="7" id="KW-0808">Transferase</keyword>
<dbReference type="GO" id="GO:1990817">
    <property type="term" value="F:poly(A) RNA polymerase activity"/>
    <property type="evidence" value="ECO:0007669"/>
    <property type="project" value="UniProtKB-EC"/>
</dbReference>
<feature type="domain" description="Integrase catalytic" evidence="16">
    <location>
        <begin position="508"/>
        <end position="682"/>
    </location>
</feature>
<evidence type="ECO:0000256" key="5">
    <source>
        <dbReference type="ARBA" id="ARBA00012388"/>
    </source>
</evidence>
<feature type="domain" description="CCHC-type" evidence="15">
    <location>
        <begin position="222"/>
        <end position="235"/>
    </location>
</feature>
<dbReference type="InterPro" id="IPR007012">
    <property type="entry name" value="PolA_pol_cen_dom"/>
</dbReference>
<dbReference type="Pfam" id="PF22936">
    <property type="entry name" value="Pol_BBD"/>
    <property type="match status" value="1"/>
</dbReference>
<dbReference type="Pfam" id="PF07727">
    <property type="entry name" value="RVT_2"/>
    <property type="match status" value="1"/>
</dbReference>
<feature type="region of interest" description="Disordered" evidence="14">
    <location>
        <begin position="662"/>
        <end position="702"/>
    </location>
</feature>
<evidence type="ECO:0000256" key="4">
    <source>
        <dbReference type="ARBA" id="ARBA00010912"/>
    </source>
</evidence>
<dbReference type="PROSITE" id="PS50158">
    <property type="entry name" value="ZF_CCHC"/>
    <property type="match status" value="2"/>
</dbReference>
<accession>A0A9K3M052</accession>
<evidence type="ECO:0000313" key="18">
    <source>
        <dbReference type="Proteomes" id="UP000693970"/>
    </source>
</evidence>
<evidence type="ECO:0000313" key="17">
    <source>
        <dbReference type="EMBL" id="KAG7371040.1"/>
    </source>
</evidence>
<dbReference type="InterPro" id="IPR054722">
    <property type="entry name" value="PolX-like_BBD"/>
</dbReference>
<dbReference type="PANTHER" id="PTHR10682:SF10">
    <property type="entry name" value="POLYNUCLEOTIDE ADENYLYLTRANSFERASE"/>
    <property type="match status" value="1"/>
</dbReference>
<dbReference type="OrthoDB" id="412748at2759"/>
<keyword evidence="18" id="KW-1185">Reference proteome</keyword>
<comment type="subcellular location">
    <subcellularLocation>
        <location evidence="3">Nucleus</location>
    </subcellularLocation>
</comment>
<feature type="compositionally biased region" description="Low complexity" evidence="14">
    <location>
        <begin position="1227"/>
        <end position="1245"/>
    </location>
</feature>